<keyword evidence="5" id="KW-1185">Reference proteome</keyword>
<dbReference type="PROSITE" id="PS50043">
    <property type="entry name" value="HTH_LUXR_2"/>
    <property type="match status" value="1"/>
</dbReference>
<dbReference type="InterPro" id="IPR036388">
    <property type="entry name" value="WH-like_DNA-bd_sf"/>
</dbReference>
<dbReference type="InterPro" id="IPR000792">
    <property type="entry name" value="Tscrpt_reg_LuxR_C"/>
</dbReference>
<dbReference type="PANTHER" id="PTHR16305">
    <property type="entry name" value="TESTICULAR SOLUBLE ADENYLYL CYCLASE"/>
    <property type="match status" value="1"/>
</dbReference>
<dbReference type="PANTHER" id="PTHR16305:SF35">
    <property type="entry name" value="TRANSCRIPTIONAL ACTIVATOR DOMAIN"/>
    <property type="match status" value="1"/>
</dbReference>
<dbReference type="Proteomes" id="UP000218677">
    <property type="component" value="Unassembled WGS sequence"/>
</dbReference>
<evidence type="ECO:0000256" key="1">
    <source>
        <dbReference type="ARBA" id="ARBA00022741"/>
    </source>
</evidence>
<evidence type="ECO:0000313" key="5">
    <source>
        <dbReference type="Proteomes" id="UP000218677"/>
    </source>
</evidence>
<dbReference type="Pfam" id="PF00196">
    <property type="entry name" value="GerE"/>
    <property type="match status" value="1"/>
</dbReference>
<dbReference type="OrthoDB" id="9816555at2"/>
<evidence type="ECO:0000259" key="3">
    <source>
        <dbReference type="PROSITE" id="PS50043"/>
    </source>
</evidence>
<dbReference type="GO" id="GO:0005524">
    <property type="term" value="F:ATP binding"/>
    <property type="evidence" value="ECO:0007669"/>
    <property type="project" value="UniProtKB-KW"/>
</dbReference>
<dbReference type="AlphaFoldDB" id="A0A2A4HS20"/>
<dbReference type="InterPro" id="IPR027417">
    <property type="entry name" value="P-loop_NTPase"/>
</dbReference>
<dbReference type="InterPro" id="IPR016032">
    <property type="entry name" value="Sig_transdc_resp-reg_C-effctor"/>
</dbReference>
<name>A0A2A4HS20_9GAMM</name>
<dbReference type="Gene3D" id="1.10.10.10">
    <property type="entry name" value="Winged helix-like DNA-binding domain superfamily/Winged helix DNA-binding domain"/>
    <property type="match status" value="1"/>
</dbReference>
<dbReference type="PROSITE" id="PS00622">
    <property type="entry name" value="HTH_LUXR_1"/>
    <property type="match status" value="1"/>
</dbReference>
<dbReference type="Pfam" id="PF13191">
    <property type="entry name" value="AAA_16"/>
    <property type="match status" value="1"/>
</dbReference>
<gene>
    <name evidence="4" type="ORF">CPA45_02345</name>
</gene>
<dbReference type="SUPFAM" id="SSF52540">
    <property type="entry name" value="P-loop containing nucleoside triphosphate hydrolases"/>
    <property type="match status" value="1"/>
</dbReference>
<dbReference type="SUPFAM" id="SSF46894">
    <property type="entry name" value="C-terminal effector domain of the bipartite response regulators"/>
    <property type="match status" value="1"/>
</dbReference>
<dbReference type="GO" id="GO:0006355">
    <property type="term" value="P:regulation of DNA-templated transcription"/>
    <property type="evidence" value="ECO:0007669"/>
    <property type="project" value="InterPro"/>
</dbReference>
<dbReference type="SMART" id="SM00421">
    <property type="entry name" value="HTH_LUXR"/>
    <property type="match status" value="1"/>
</dbReference>
<sequence length="921" mass="98556">MRPRAGTPRWSLLGRRAERATIEQALARAKTGQSGVLVVRGEAGVGKTTLLEYARDTATTLGFRVEYAAGVESETQFAFAGLHQLCAPLLDRAGALPDPQQTALGVAFGMQGGAAPDRFLVGLATLNLLAEVAEEGALLCLVEDAQWLDQASAQVLAFVARRLEADRIALVFALRDPTDRDVRPFVGLPELRLDGLGQTDARALLAAAFGTPLDERVRDRIVAEARGNPLALLELPKSALPAQLAGGFELPNVLSVPRRIQDSFQQRLNTLPADTQLLLLVAAADPTGDVALLWQAAAHLGIVREAVAPAETVGLVEIDTRVRFRHPLVRSAVYTAATLPDQRRAHRVLAAVTDPQINPDRRAWHRAQSVVGTDEEASAELEHTAGRALDRGGLAAAAAFMEQAAVLTPEPARRATRALNAAYAKHEAGAPEAALELLAAAEAGPLDALQQARLELLRAQIAFHLKRDSDVPRMLLDAARMLAPLDSALSRETYLHALDAAVINGGADAVHIAEAALAAPPSAVLARPADLLLDALATTLTRGYAAGAPGLRRALEAFRDSSNTDPGQARQSDSWLWLAGRNAVAIFDDELVYILASRNAQLAREAGALTTLPAALSFLSITSVLMGELARASELATEATAITQATGGVQLRHAHIILSAWRGDHAETTALNAITAQDVTYPEGGTDDSLAQYAMSVLHNGLGNYSAAQEAAARACESHELSLSSAGLPELIEACVRGGHPERAALALEQLNSRALASGTQWALGMAARSRALISTGPCAEAHYRESIERLGSCRMVTHLARAHLVYGEWLRREGRRQNAREQLRNAHQLLSDMGAEAFAERAARELRATGEHPRKRTARPTDALTAQELHIARLVATGATNREIGAQLFLSPRTIEAHLRSIFQKLNITSRRQIKNFQLP</sequence>
<dbReference type="GO" id="GO:0003677">
    <property type="term" value="F:DNA binding"/>
    <property type="evidence" value="ECO:0007669"/>
    <property type="project" value="InterPro"/>
</dbReference>
<organism evidence="4 5">
    <name type="scientific">Vreelandella nigrificans</name>
    <dbReference type="NCBI Taxonomy" id="2042704"/>
    <lineage>
        <taxon>Bacteria</taxon>
        <taxon>Pseudomonadati</taxon>
        <taxon>Pseudomonadota</taxon>
        <taxon>Gammaproteobacteria</taxon>
        <taxon>Oceanospirillales</taxon>
        <taxon>Halomonadaceae</taxon>
        <taxon>Vreelandella</taxon>
    </lineage>
</organism>
<dbReference type="GO" id="GO:0005737">
    <property type="term" value="C:cytoplasm"/>
    <property type="evidence" value="ECO:0007669"/>
    <property type="project" value="TreeGrafter"/>
</dbReference>
<evidence type="ECO:0000313" key="4">
    <source>
        <dbReference type="EMBL" id="PCF97590.1"/>
    </source>
</evidence>
<dbReference type="CDD" id="cd06170">
    <property type="entry name" value="LuxR_C_like"/>
    <property type="match status" value="1"/>
</dbReference>
<accession>A0A2A4HS20</accession>
<reference evidence="5" key="1">
    <citation type="submission" date="2017-09" db="EMBL/GenBank/DDBJ databases">
        <authorList>
            <person name="Cho G.-S."/>
            <person name="Oguntoyinbo F.A."/>
            <person name="Cnockaert M."/>
            <person name="Kabisch J."/>
            <person name="Neve H."/>
            <person name="Bockelmann W."/>
            <person name="Wenning M."/>
            <person name="Franz C.M."/>
            <person name="Vandamme P."/>
        </authorList>
    </citation>
    <scope>NUCLEOTIDE SEQUENCE [LARGE SCALE GENOMIC DNA]</scope>
    <source>
        <strain evidence="5">MBT G8648</strain>
    </source>
</reference>
<dbReference type="GO" id="GO:0004016">
    <property type="term" value="F:adenylate cyclase activity"/>
    <property type="evidence" value="ECO:0007669"/>
    <property type="project" value="TreeGrafter"/>
</dbReference>
<evidence type="ECO:0000256" key="2">
    <source>
        <dbReference type="ARBA" id="ARBA00022840"/>
    </source>
</evidence>
<keyword evidence="1" id="KW-0547">Nucleotide-binding</keyword>
<protein>
    <submittedName>
        <fullName evidence="4">LuxR family transcriptional regulator</fullName>
    </submittedName>
</protein>
<feature type="domain" description="HTH luxR-type" evidence="3">
    <location>
        <begin position="858"/>
        <end position="921"/>
    </location>
</feature>
<keyword evidence="2" id="KW-0067">ATP-binding</keyword>
<comment type="caution">
    <text evidence="4">The sequence shown here is derived from an EMBL/GenBank/DDBJ whole genome shotgun (WGS) entry which is preliminary data.</text>
</comment>
<dbReference type="PRINTS" id="PR00038">
    <property type="entry name" value="HTHLUXR"/>
</dbReference>
<dbReference type="EMBL" id="NWUX01000001">
    <property type="protein sequence ID" value="PCF97590.1"/>
    <property type="molecule type" value="Genomic_DNA"/>
</dbReference>
<dbReference type="InterPro" id="IPR041664">
    <property type="entry name" value="AAA_16"/>
</dbReference>
<dbReference type="RefSeq" id="WP_096649949.1">
    <property type="nucleotide sequence ID" value="NZ_NWUX01000001.1"/>
</dbReference>
<proteinExistence type="predicted"/>